<sequence>MKFNLLVALAFVAIPAPLLAQSAPIRLTVEAQGEGPKIDRNIFGQFAENLGTGIYGGVWVGEESPIPNVRGIRSDVVEALKALKVPSVRWPGGCFADEYHWRDGVGPRDKRAVTVNGSWGNALEKNDFGTDEFFDFLQQIGSEAYISVNMGSGSVKEAADWMAYMTADAGTTAGAERAANGHREPYRVKFLGIGNESWSCGGAYRADYYVDEMKRYARFARNLNIQQQGTDNPAGGSVAGADPMQRIAVGPGGLDTAYTESVMRAWKEHDWSWSIEGLSMHHYTWISWPPSFSSVDFGEREYAMLIQDTLKMEDMIRVHAAVMDKYDPDKKVPLVIDEWGVWLAKLPGSRDGFLHQQNSIRDAIIAAINLNMFTRHADRVRMTAIAQMVNVLQAMILTDGPRMVLTPTYHLFKMYVPFQDATRLPISFDAGTYRFGDVSVPRIDAIAARDTDGKLWIALTNVDPTKPAQIDAEVAGMRARLASGTVLTADRVDAVNSYEKPDMVVPRPISAKVSNGRIQMTLPPKSVTVLSVQP</sequence>
<evidence type="ECO:0000256" key="1">
    <source>
        <dbReference type="ARBA" id="ARBA00001462"/>
    </source>
</evidence>
<evidence type="ECO:0000259" key="9">
    <source>
        <dbReference type="SMART" id="SM00813"/>
    </source>
</evidence>
<dbReference type="EC" id="3.2.1.55" evidence="4"/>
<dbReference type="PANTHER" id="PTHR43576:SF2">
    <property type="entry name" value="INTRACELLULAR EXO-ALPHA-L-ARABINOFURANOSIDASE 2"/>
    <property type="match status" value="1"/>
</dbReference>
<keyword evidence="8" id="KW-0732">Signal</keyword>
<evidence type="ECO:0000256" key="8">
    <source>
        <dbReference type="SAM" id="SignalP"/>
    </source>
</evidence>
<dbReference type="Pfam" id="PF06964">
    <property type="entry name" value="Alpha-L-AF_C"/>
    <property type="match status" value="1"/>
</dbReference>
<keyword evidence="7 10" id="KW-0326">Glycosidase</keyword>
<keyword evidence="6" id="KW-0119">Carbohydrate metabolism</keyword>
<dbReference type="SUPFAM" id="SSF51011">
    <property type="entry name" value="Glycosyl hydrolase domain"/>
    <property type="match status" value="1"/>
</dbReference>
<dbReference type="InterPro" id="IPR055235">
    <property type="entry name" value="ASD1_cat"/>
</dbReference>
<gene>
    <name evidence="10" type="ORF">J2W40_003016</name>
</gene>
<dbReference type="RefSeq" id="WP_310226186.1">
    <property type="nucleotide sequence ID" value="NZ_JAVDWV010000014.1"/>
</dbReference>
<keyword evidence="5 10" id="KW-0378">Hydrolase</keyword>
<organism evidence="10 11">
    <name type="scientific">Sphingobium xenophagum</name>
    <dbReference type="NCBI Taxonomy" id="121428"/>
    <lineage>
        <taxon>Bacteria</taxon>
        <taxon>Pseudomonadati</taxon>
        <taxon>Pseudomonadota</taxon>
        <taxon>Alphaproteobacteria</taxon>
        <taxon>Sphingomonadales</taxon>
        <taxon>Sphingomonadaceae</taxon>
        <taxon>Sphingobium</taxon>
    </lineage>
</organism>
<comment type="catalytic activity">
    <reaction evidence="1">
        <text>Hydrolysis of terminal non-reducing alpha-L-arabinofuranoside residues in alpha-L-arabinosides.</text>
        <dbReference type="EC" id="3.2.1.55"/>
    </reaction>
</comment>
<dbReference type="InterPro" id="IPR017853">
    <property type="entry name" value="GH"/>
</dbReference>
<dbReference type="Proteomes" id="UP001267638">
    <property type="component" value="Unassembled WGS sequence"/>
</dbReference>
<dbReference type="SUPFAM" id="SSF51445">
    <property type="entry name" value="(Trans)glycosidases"/>
    <property type="match status" value="1"/>
</dbReference>
<feature type="chain" id="PRO_5045999828" description="non-reducing end alpha-L-arabinofuranosidase" evidence="8">
    <location>
        <begin position="21"/>
        <end position="534"/>
    </location>
</feature>
<accession>A0ABU1X3L3</accession>
<name>A0ABU1X3L3_SPHXE</name>
<evidence type="ECO:0000256" key="4">
    <source>
        <dbReference type="ARBA" id="ARBA00012670"/>
    </source>
</evidence>
<evidence type="ECO:0000256" key="5">
    <source>
        <dbReference type="ARBA" id="ARBA00022801"/>
    </source>
</evidence>
<dbReference type="InterPro" id="IPR010720">
    <property type="entry name" value="Alpha-L-AF_C"/>
</dbReference>
<keyword evidence="11" id="KW-1185">Reference proteome</keyword>
<dbReference type="Pfam" id="PF22848">
    <property type="entry name" value="ASD1_dom"/>
    <property type="match status" value="1"/>
</dbReference>
<dbReference type="Gene3D" id="3.20.20.80">
    <property type="entry name" value="Glycosidases"/>
    <property type="match status" value="1"/>
</dbReference>
<evidence type="ECO:0000256" key="7">
    <source>
        <dbReference type="ARBA" id="ARBA00023295"/>
    </source>
</evidence>
<proteinExistence type="inferred from homology"/>
<evidence type="ECO:0000256" key="3">
    <source>
        <dbReference type="ARBA" id="ARBA00011165"/>
    </source>
</evidence>
<feature type="signal peptide" evidence="8">
    <location>
        <begin position="1"/>
        <end position="20"/>
    </location>
</feature>
<dbReference type="GO" id="GO:0046556">
    <property type="term" value="F:alpha-L-arabinofuranosidase activity"/>
    <property type="evidence" value="ECO:0007669"/>
    <property type="project" value="UniProtKB-EC"/>
</dbReference>
<dbReference type="PANTHER" id="PTHR43576">
    <property type="entry name" value="ALPHA-L-ARABINOFURANOSIDASE C-RELATED"/>
    <property type="match status" value="1"/>
</dbReference>
<dbReference type="EMBL" id="JAVDWV010000014">
    <property type="protein sequence ID" value="MDR7156175.1"/>
    <property type="molecule type" value="Genomic_DNA"/>
</dbReference>
<dbReference type="Gene3D" id="2.60.40.1180">
    <property type="entry name" value="Golgi alpha-mannosidase II"/>
    <property type="match status" value="1"/>
</dbReference>
<evidence type="ECO:0000256" key="6">
    <source>
        <dbReference type="ARBA" id="ARBA00023277"/>
    </source>
</evidence>
<comment type="subunit">
    <text evidence="3">Homohexamer; trimer of dimers.</text>
</comment>
<dbReference type="SMART" id="SM00813">
    <property type="entry name" value="Alpha-L-AF_C"/>
    <property type="match status" value="1"/>
</dbReference>
<comment type="caution">
    <text evidence="10">The sequence shown here is derived from an EMBL/GenBank/DDBJ whole genome shotgun (WGS) entry which is preliminary data.</text>
</comment>
<dbReference type="InterPro" id="IPR013780">
    <property type="entry name" value="Glyco_hydro_b"/>
</dbReference>
<evidence type="ECO:0000313" key="10">
    <source>
        <dbReference type="EMBL" id="MDR7156175.1"/>
    </source>
</evidence>
<evidence type="ECO:0000256" key="2">
    <source>
        <dbReference type="ARBA" id="ARBA00007186"/>
    </source>
</evidence>
<feature type="domain" description="Alpha-L-arabinofuranosidase C-terminal" evidence="9">
    <location>
        <begin position="337"/>
        <end position="526"/>
    </location>
</feature>
<comment type="similarity">
    <text evidence="2">Belongs to the glycosyl hydrolase 51 family.</text>
</comment>
<reference evidence="10 11" key="1">
    <citation type="submission" date="2023-07" db="EMBL/GenBank/DDBJ databases">
        <title>Sorghum-associated microbial communities from plants grown in Nebraska, USA.</title>
        <authorList>
            <person name="Schachtman D."/>
        </authorList>
    </citation>
    <scope>NUCLEOTIDE SEQUENCE [LARGE SCALE GENOMIC DNA]</scope>
    <source>
        <strain evidence="10 11">4256</strain>
    </source>
</reference>
<protein>
    <recommendedName>
        <fullName evidence="4">non-reducing end alpha-L-arabinofuranosidase</fullName>
        <ecNumber evidence="4">3.2.1.55</ecNumber>
    </recommendedName>
</protein>
<evidence type="ECO:0000313" key="11">
    <source>
        <dbReference type="Proteomes" id="UP001267638"/>
    </source>
</evidence>